<evidence type="ECO:0000259" key="7">
    <source>
        <dbReference type="Pfam" id="PF04321"/>
    </source>
</evidence>
<evidence type="ECO:0000256" key="3">
    <source>
        <dbReference type="ARBA" id="ARBA00012929"/>
    </source>
</evidence>
<name>A0A927C256_9GAMM</name>
<comment type="catalytic activity">
    <reaction evidence="5 6">
        <text>dTDP-beta-L-rhamnose + NADP(+) = dTDP-4-dehydro-beta-L-rhamnose + NADPH + H(+)</text>
        <dbReference type="Rhea" id="RHEA:21796"/>
        <dbReference type="ChEBI" id="CHEBI:15378"/>
        <dbReference type="ChEBI" id="CHEBI:57510"/>
        <dbReference type="ChEBI" id="CHEBI:57783"/>
        <dbReference type="ChEBI" id="CHEBI:58349"/>
        <dbReference type="ChEBI" id="CHEBI:62830"/>
        <dbReference type="EC" id="1.1.1.133"/>
    </reaction>
</comment>
<dbReference type="Pfam" id="PF04321">
    <property type="entry name" value="RmlD_sub_bind"/>
    <property type="match status" value="1"/>
</dbReference>
<keyword evidence="9" id="KW-1185">Reference proteome</keyword>
<evidence type="ECO:0000256" key="2">
    <source>
        <dbReference type="ARBA" id="ARBA00010944"/>
    </source>
</evidence>
<dbReference type="PANTHER" id="PTHR10491:SF4">
    <property type="entry name" value="METHIONINE ADENOSYLTRANSFERASE 2 SUBUNIT BETA"/>
    <property type="match status" value="1"/>
</dbReference>
<dbReference type="SUPFAM" id="SSF51735">
    <property type="entry name" value="NAD(P)-binding Rossmann-fold domains"/>
    <property type="match status" value="1"/>
</dbReference>
<evidence type="ECO:0000256" key="6">
    <source>
        <dbReference type="RuleBase" id="RU364082"/>
    </source>
</evidence>
<keyword evidence="6" id="KW-0521">NADP</keyword>
<comment type="function">
    <text evidence="6">Catalyzes the reduction of dTDP-6-deoxy-L-lyxo-4-hexulose to yield dTDP-L-rhamnose.</text>
</comment>
<dbReference type="InterPro" id="IPR005913">
    <property type="entry name" value="dTDP_dehydrorham_reduct"/>
</dbReference>
<organism evidence="8 9">
    <name type="scientific">Spongiibacter pelagi</name>
    <dbReference type="NCBI Taxonomy" id="2760804"/>
    <lineage>
        <taxon>Bacteria</taxon>
        <taxon>Pseudomonadati</taxon>
        <taxon>Pseudomonadota</taxon>
        <taxon>Gammaproteobacteria</taxon>
        <taxon>Cellvibrionales</taxon>
        <taxon>Spongiibacteraceae</taxon>
        <taxon>Spongiibacter</taxon>
    </lineage>
</organism>
<dbReference type="GO" id="GO:0008831">
    <property type="term" value="F:dTDP-4-dehydrorhamnose reductase activity"/>
    <property type="evidence" value="ECO:0007669"/>
    <property type="project" value="UniProtKB-EC"/>
</dbReference>
<evidence type="ECO:0000256" key="1">
    <source>
        <dbReference type="ARBA" id="ARBA00004781"/>
    </source>
</evidence>
<dbReference type="EC" id="1.1.1.133" evidence="3 6"/>
<dbReference type="AlphaFoldDB" id="A0A927C256"/>
<evidence type="ECO:0000313" key="9">
    <source>
        <dbReference type="Proteomes" id="UP000610558"/>
    </source>
</evidence>
<proteinExistence type="inferred from homology"/>
<gene>
    <name evidence="8" type="ORF">IB286_10120</name>
</gene>
<feature type="domain" description="RmlD-like substrate binding" evidence="7">
    <location>
        <begin position="74"/>
        <end position="277"/>
    </location>
</feature>
<dbReference type="GO" id="GO:0019305">
    <property type="term" value="P:dTDP-rhamnose biosynthetic process"/>
    <property type="evidence" value="ECO:0007669"/>
    <property type="project" value="TreeGrafter"/>
</dbReference>
<keyword evidence="6" id="KW-0560">Oxidoreductase</keyword>
<evidence type="ECO:0000256" key="4">
    <source>
        <dbReference type="ARBA" id="ARBA00017099"/>
    </source>
</evidence>
<accession>A0A927C256</accession>
<comment type="pathway">
    <text evidence="1 6">Carbohydrate biosynthesis; dTDP-L-rhamnose biosynthesis.</text>
</comment>
<dbReference type="InterPro" id="IPR036291">
    <property type="entry name" value="NAD(P)-bd_dom_sf"/>
</dbReference>
<evidence type="ECO:0000256" key="5">
    <source>
        <dbReference type="ARBA" id="ARBA00048200"/>
    </source>
</evidence>
<sequence>MSSPHTILISHRCAIAEALRLQYQSRGRAFIEVDAHQRAALSDAQLESAVIIDLSLSVEAGEASFADTAIADWQHFVERCAGRGSKYLLLSEGRVLSAVEFDQALHESAVPAPVDALGHLLMAAEGFLLSQPQLQPLVLRSGPIISTGENNLLAQCLELLRQEQPRILASQHRSCPTPAIDLARVLSAMTDQLTCGAECRGVYHYNSSGACSYYEFIEVVHAYAAQFLPAQSRLTESEAGESWSPWVPELSCQRLLGSFGIKQLPWRAWLPKLIKNLCEDQSK</sequence>
<protein>
    <recommendedName>
        <fullName evidence="4 6">dTDP-4-dehydrorhamnose reductase</fullName>
        <ecNumber evidence="3 6">1.1.1.133</ecNumber>
    </recommendedName>
</protein>
<reference evidence="8" key="1">
    <citation type="submission" date="2020-09" db="EMBL/GenBank/DDBJ databases">
        <authorList>
            <person name="Yoon J.-W."/>
        </authorList>
    </citation>
    <scope>NUCLEOTIDE SEQUENCE</scope>
    <source>
        <strain evidence="8">KMU-158</strain>
    </source>
</reference>
<dbReference type="RefSeq" id="WP_190765134.1">
    <property type="nucleotide sequence ID" value="NZ_JACXLD010000005.1"/>
</dbReference>
<comment type="similarity">
    <text evidence="2 6">Belongs to the dTDP-4-dehydrorhamnose reductase family.</text>
</comment>
<dbReference type="PANTHER" id="PTHR10491">
    <property type="entry name" value="DTDP-4-DEHYDRORHAMNOSE REDUCTASE"/>
    <property type="match status" value="1"/>
</dbReference>
<dbReference type="Gene3D" id="3.40.50.720">
    <property type="entry name" value="NAD(P)-binding Rossmann-like Domain"/>
    <property type="match status" value="1"/>
</dbReference>
<dbReference type="GO" id="GO:0005829">
    <property type="term" value="C:cytosol"/>
    <property type="evidence" value="ECO:0007669"/>
    <property type="project" value="TreeGrafter"/>
</dbReference>
<comment type="cofactor">
    <cofactor evidence="6">
        <name>Mg(2+)</name>
        <dbReference type="ChEBI" id="CHEBI:18420"/>
    </cofactor>
    <text evidence="6">Binds 1 Mg(2+) ion per monomer.</text>
</comment>
<dbReference type="InterPro" id="IPR029903">
    <property type="entry name" value="RmlD-like-bd"/>
</dbReference>
<evidence type="ECO:0000313" key="8">
    <source>
        <dbReference type="EMBL" id="MBD2859359.1"/>
    </source>
</evidence>
<comment type="caution">
    <text evidence="8">The sequence shown here is derived from an EMBL/GenBank/DDBJ whole genome shotgun (WGS) entry which is preliminary data.</text>
</comment>
<dbReference type="EMBL" id="JACXLD010000005">
    <property type="protein sequence ID" value="MBD2859359.1"/>
    <property type="molecule type" value="Genomic_DNA"/>
</dbReference>
<dbReference type="Proteomes" id="UP000610558">
    <property type="component" value="Unassembled WGS sequence"/>
</dbReference>